<dbReference type="Pfam" id="PF00196">
    <property type="entry name" value="GerE"/>
    <property type="match status" value="1"/>
</dbReference>
<dbReference type="InterPro" id="IPR011006">
    <property type="entry name" value="CheY-like_superfamily"/>
</dbReference>
<dbReference type="PROSITE" id="PS50043">
    <property type="entry name" value="HTH_LUXR_2"/>
    <property type="match status" value="1"/>
</dbReference>
<feature type="domain" description="Response regulatory" evidence="4">
    <location>
        <begin position="8"/>
        <end position="123"/>
    </location>
</feature>
<dbReference type="RefSeq" id="WP_214111789.1">
    <property type="nucleotide sequence ID" value="NZ_JAHCTB010000001.1"/>
</dbReference>
<dbReference type="InterPro" id="IPR016032">
    <property type="entry name" value="Sig_transdc_resp-reg_C-effctor"/>
</dbReference>
<keyword evidence="2" id="KW-0597">Phosphoprotein</keyword>
<dbReference type="Pfam" id="PF00072">
    <property type="entry name" value="Response_reg"/>
    <property type="match status" value="1"/>
</dbReference>
<dbReference type="PROSITE" id="PS50110">
    <property type="entry name" value="RESPONSE_REGULATORY"/>
    <property type="match status" value="1"/>
</dbReference>
<dbReference type="PANTHER" id="PTHR45566">
    <property type="entry name" value="HTH-TYPE TRANSCRIPTIONAL REGULATOR YHJB-RELATED"/>
    <property type="match status" value="1"/>
</dbReference>
<dbReference type="SMART" id="SM00448">
    <property type="entry name" value="REC"/>
    <property type="match status" value="1"/>
</dbReference>
<dbReference type="PRINTS" id="PR00038">
    <property type="entry name" value="HTHLUXR"/>
</dbReference>
<evidence type="ECO:0000313" key="6">
    <source>
        <dbReference type="Proteomes" id="UP001297092"/>
    </source>
</evidence>
<dbReference type="Proteomes" id="UP001297092">
    <property type="component" value="Unassembled WGS sequence"/>
</dbReference>
<dbReference type="SUPFAM" id="SSF46894">
    <property type="entry name" value="C-terminal effector domain of the bipartite response regulators"/>
    <property type="match status" value="1"/>
</dbReference>
<dbReference type="InterPro" id="IPR051015">
    <property type="entry name" value="EvgA-like"/>
</dbReference>
<keyword evidence="6" id="KW-1185">Reference proteome</keyword>
<proteinExistence type="predicted"/>
<dbReference type="EMBL" id="JAHCTB010000001">
    <property type="protein sequence ID" value="MBT0606918.1"/>
    <property type="molecule type" value="Genomic_DNA"/>
</dbReference>
<feature type="domain" description="HTH luxR-type" evidence="3">
    <location>
        <begin position="144"/>
        <end position="210"/>
    </location>
</feature>
<dbReference type="CDD" id="cd06170">
    <property type="entry name" value="LuxR_C_like"/>
    <property type="match status" value="1"/>
</dbReference>
<organism evidence="5 6">
    <name type="scientific">Aequorivita echinoideorum</name>
    <dbReference type="NCBI Taxonomy" id="1549647"/>
    <lineage>
        <taxon>Bacteria</taxon>
        <taxon>Pseudomonadati</taxon>
        <taxon>Bacteroidota</taxon>
        <taxon>Flavobacteriia</taxon>
        <taxon>Flavobacteriales</taxon>
        <taxon>Flavobacteriaceae</taxon>
        <taxon>Aequorivita</taxon>
    </lineage>
</organism>
<reference evidence="5 6" key="1">
    <citation type="submission" date="2021-05" db="EMBL/GenBank/DDBJ databases">
        <title>Aequorivita echinoideorum JCM 30378 genome.</title>
        <authorList>
            <person name="Zhang H."/>
            <person name="Li C."/>
        </authorList>
    </citation>
    <scope>NUCLEOTIDE SEQUENCE [LARGE SCALE GENOMIC DNA]</scope>
    <source>
        <strain evidence="5 6">JCM30378</strain>
    </source>
</reference>
<dbReference type="SMART" id="SM00421">
    <property type="entry name" value="HTH_LUXR"/>
    <property type="match status" value="1"/>
</dbReference>
<dbReference type="InterPro" id="IPR000792">
    <property type="entry name" value="Tscrpt_reg_LuxR_C"/>
</dbReference>
<name>A0ABS5S1R2_9FLAO</name>
<dbReference type="SUPFAM" id="SSF52172">
    <property type="entry name" value="CheY-like"/>
    <property type="match status" value="1"/>
</dbReference>
<sequence>MIDKNSITLIIADDHPLLLKGLYEEFTRNNYNVLGQGKNGTEALQLILAHEPDIAFLDIDMPYLTGFEVIKTAKEKGVKTKFIVLSFHKEQEYISQAKALQINGYLLKEDSFFEIERCMENVLKGEYCFSRSFEADLLKSASDDIKNLQLLTPSESTILKMVSQNKSSHEIAEALFISIRTVEKHRSNIINKLKLDPNNNTLTSWALSNKAVIQKL</sequence>
<dbReference type="Gene3D" id="3.40.50.2300">
    <property type="match status" value="1"/>
</dbReference>
<dbReference type="InterPro" id="IPR001789">
    <property type="entry name" value="Sig_transdc_resp-reg_receiver"/>
</dbReference>
<evidence type="ECO:0000259" key="4">
    <source>
        <dbReference type="PROSITE" id="PS50110"/>
    </source>
</evidence>
<evidence type="ECO:0000256" key="1">
    <source>
        <dbReference type="ARBA" id="ARBA00023125"/>
    </source>
</evidence>
<evidence type="ECO:0000256" key="2">
    <source>
        <dbReference type="PROSITE-ProRule" id="PRU00169"/>
    </source>
</evidence>
<feature type="modified residue" description="4-aspartylphosphate" evidence="2">
    <location>
        <position position="58"/>
    </location>
</feature>
<evidence type="ECO:0000259" key="3">
    <source>
        <dbReference type="PROSITE" id="PS50043"/>
    </source>
</evidence>
<keyword evidence="1" id="KW-0238">DNA-binding</keyword>
<accession>A0ABS5S1R2</accession>
<comment type="caution">
    <text evidence="5">The sequence shown here is derived from an EMBL/GenBank/DDBJ whole genome shotgun (WGS) entry which is preliminary data.</text>
</comment>
<evidence type="ECO:0000313" key="5">
    <source>
        <dbReference type="EMBL" id="MBT0606918.1"/>
    </source>
</evidence>
<gene>
    <name evidence="5" type="ORF">KIV10_01870</name>
</gene>
<dbReference type="PANTHER" id="PTHR45566:SF2">
    <property type="entry name" value="NARL SUBFAMILY"/>
    <property type="match status" value="1"/>
</dbReference>
<protein>
    <submittedName>
        <fullName evidence="5">Response regulator transcription factor</fullName>
    </submittedName>
</protein>